<gene>
    <name evidence="1" type="ORF">PGQ11_003265</name>
</gene>
<comment type="caution">
    <text evidence="1">The sequence shown here is derived from an EMBL/GenBank/DDBJ whole genome shotgun (WGS) entry which is preliminary data.</text>
</comment>
<proteinExistence type="predicted"/>
<organism evidence="1 2">
    <name type="scientific">Apiospora arundinis</name>
    <dbReference type="NCBI Taxonomy" id="335852"/>
    <lineage>
        <taxon>Eukaryota</taxon>
        <taxon>Fungi</taxon>
        <taxon>Dikarya</taxon>
        <taxon>Ascomycota</taxon>
        <taxon>Pezizomycotina</taxon>
        <taxon>Sordariomycetes</taxon>
        <taxon>Xylariomycetidae</taxon>
        <taxon>Amphisphaeriales</taxon>
        <taxon>Apiosporaceae</taxon>
        <taxon>Apiospora</taxon>
    </lineage>
</organism>
<dbReference type="Proteomes" id="UP001390339">
    <property type="component" value="Unassembled WGS sequence"/>
</dbReference>
<dbReference type="EMBL" id="JAPCWZ010000003">
    <property type="protein sequence ID" value="KAK8872751.1"/>
    <property type="molecule type" value="Genomic_DNA"/>
</dbReference>
<name>A0ABR2J4Z7_9PEZI</name>
<accession>A0ABR2J4Z7</accession>
<sequence>MWLIDTKSLELVFKTDPSQVRYAILSHTWEDEEVSFQEFQIFRGLFARSPAEFVTACIREPYNSRLDKEFAMTNKGLRFDSSILATRVMWINKASPEHDLFIDEHFMDLKCFAIKPDTAVTKESDRTPIGIYLGKLPGGYARIDPLLLANAIMESHLDLPMWMEAPQAMYAFRSLTQEASRLLEEELRAQVVVQLEAQPQRVLQAEPQSVWHPHQSAFRLRRPNSIWRDASICFWLLEVKQMETPPAQRPRLSHPNFECLVICTISFDPDAGSQKARAHVVVENNGRWTIGRTSLSKPPRARFTKSIVGQSSLCTPSWQFTERTVAHVFQEWSYKDDELAASAVHSDSKTDVMVGVNVSKLDLGDSGFRIDVTFSDVHKAGTKANWGHLTKWVEQLGL</sequence>
<evidence type="ECO:0000313" key="2">
    <source>
        <dbReference type="Proteomes" id="UP001390339"/>
    </source>
</evidence>
<evidence type="ECO:0000313" key="1">
    <source>
        <dbReference type="EMBL" id="KAK8872751.1"/>
    </source>
</evidence>
<protein>
    <submittedName>
        <fullName evidence="1">Heterokaryon incompatibility protein-domain-containing protein</fullName>
    </submittedName>
</protein>
<keyword evidence="2" id="KW-1185">Reference proteome</keyword>
<reference evidence="1 2" key="1">
    <citation type="journal article" date="2024" name="IMA Fungus">
        <title>Apiospora arundinis, a panoply of carbohydrate-active enzymes and secondary metabolites.</title>
        <authorList>
            <person name="Sorensen T."/>
            <person name="Petersen C."/>
            <person name="Muurmann A.T."/>
            <person name="Christiansen J.V."/>
            <person name="Brundto M.L."/>
            <person name="Overgaard C.K."/>
            <person name="Boysen A.T."/>
            <person name="Wollenberg R.D."/>
            <person name="Larsen T.O."/>
            <person name="Sorensen J.L."/>
            <person name="Nielsen K.L."/>
            <person name="Sondergaard T.E."/>
        </authorList>
    </citation>
    <scope>NUCLEOTIDE SEQUENCE [LARGE SCALE GENOMIC DNA]</scope>
    <source>
        <strain evidence="1 2">AAU 773</strain>
    </source>
</reference>